<dbReference type="KEGG" id="hgn:E6W36_14325"/>
<dbReference type="PANTHER" id="PTHR30461:SF2">
    <property type="entry name" value="SERINE RECOMBINASE PINE-RELATED"/>
    <property type="match status" value="1"/>
</dbReference>
<dbReference type="GO" id="GO:0003677">
    <property type="term" value="F:DNA binding"/>
    <property type="evidence" value="ECO:0007669"/>
    <property type="project" value="UniProtKB-KW"/>
</dbReference>
<dbReference type="InterPro" id="IPR025827">
    <property type="entry name" value="Zn_ribbon_recom_dom"/>
</dbReference>
<name>A0A4D7C983_9SPHN</name>
<keyword evidence="1" id="KW-0238">DNA-binding</keyword>
<dbReference type="InterPro" id="IPR038109">
    <property type="entry name" value="DNA_bind_recomb_sf"/>
</dbReference>
<feature type="coiled-coil region" evidence="3">
    <location>
        <begin position="191"/>
        <end position="241"/>
    </location>
</feature>
<organism evidence="5 6">
    <name type="scientific">Hankyongella ginsenosidimutans</name>
    <dbReference type="NCBI Taxonomy" id="1763828"/>
    <lineage>
        <taxon>Bacteria</taxon>
        <taxon>Pseudomonadati</taxon>
        <taxon>Pseudomonadota</taxon>
        <taxon>Alphaproteobacteria</taxon>
        <taxon>Sphingomonadales</taxon>
        <taxon>Sphingomonadaceae</taxon>
        <taxon>Hankyongella</taxon>
    </lineage>
</organism>
<keyword evidence="6" id="KW-1185">Reference proteome</keyword>
<dbReference type="Pfam" id="PF13408">
    <property type="entry name" value="Zn_ribbon_recom"/>
    <property type="match status" value="1"/>
</dbReference>
<dbReference type="EMBL" id="CP039704">
    <property type="protein sequence ID" value="QCI80258.1"/>
    <property type="molecule type" value="Genomic_DNA"/>
</dbReference>
<feature type="domain" description="Recombinase" evidence="4">
    <location>
        <begin position="1"/>
        <end position="91"/>
    </location>
</feature>
<dbReference type="InterPro" id="IPR050639">
    <property type="entry name" value="SSR_resolvase"/>
</dbReference>
<sequence length="261" mass="29650">MREALEGFASGRLASQAEVRRFIQNHPRFSAGRPCHLTNEQAMRFLINPLYAGYLDSASWDVSFRKAQHEPLISLETFQRIQDVLKGDARTPNRADLNAEFPLRGHVGCSCCGHPMTATFSRGRRGGLFPYYLCRQRGCARNGKSIRRAQIEEAFADLLRGLTPRAELVKLVSVMFRKVWDDRMRTVKEQATSLKSEAAAIDRQIAQLLDRIVATDNLTVIGAYERKVSELERQKLLLAEKPPVAGRLCRTMTKPYKPLRF</sequence>
<dbReference type="GO" id="GO:0000150">
    <property type="term" value="F:DNA strand exchange activity"/>
    <property type="evidence" value="ECO:0007669"/>
    <property type="project" value="InterPro"/>
</dbReference>
<dbReference type="Proteomes" id="UP000298714">
    <property type="component" value="Chromosome"/>
</dbReference>
<evidence type="ECO:0000256" key="3">
    <source>
        <dbReference type="SAM" id="Coils"/>
    </source>
</evidence>
<evidence type="ECO:0000256" key="1">
    <source>
        <dbReference type="ARBA" id="ARBA00023125"/>
    </source>
</evidence>
<dbReference type="Gene3D" id="3.90.1750.20">
    <property type="entry name" value="Putative Large Serine Recombinase, Chain B, Domain 2"/>
    <property type="match status" value="1"/>
</dbReference>
<evidence type="ECO:0000313" key="6">
    <source>
        <dbReference type="Proteomes" id="UP000298714"/>
    </source>
</evidence>
<reference evidence="6" key="1">
    <citation type="submission" date="2019-04" db="EMBL/GenBank/DDBJ databases">
        <title>Complete genome sequence of Sphingomonas sp. W1-2-3.</title>
        <authorList>
            <person name="Im W.T."/>
        </authorList>
    </citation>
    <scope>NUCLEOTIDE SEQUENCE [LARGE SCALE GENOMIC DNA]</scope>
    <source>
        <strain evidence="6">W1-2-3</strain>
    </source>
</reference>
<dbReference type="AlphaFoldDB" id="A0A4D7C983"/>
<evidence type="ECO:0000259" key="4">
    <source>
        <dbReference type="PROSITE" id="PS51737"/>
    </source>
</evidence>
<dbReference type="InterPro" id="IPR011109">
    <property type="entry name" value="DNA_bind_recombinase_dom"/>
</dbReference>
<accession>A0A4D7C983</accession>
<protein>
    <recommendedName>
        <fullName evidence="4">Recombinase domain-containing protein</fullName>
    </recommendedName>
</protein>
<keyword evidence="2" id="KW-0233">DNA recombination</keyword>
<evidence type="ECO:0000313" key="5">
    <source>
        <dbReference type="EMBL" id="QCI80258.1"/>
    </source>
</evidence>
<dbReference type="PROSITE" id="PS51737">
    <property type="entry name" value="RECOMBINASE_DNA_BIND"/>
    <property type="match status" value="1"/>
</dbReference>
<keyword evidence="3" id="KW-0175">Coiled coil</keyword>
<gene>
    <name evidence="5" type="ORF">E6W36_14325</name>
</gene>
<dbReference type="RefSeq" id="WP_222873124.1">
    <property type="nucleotide sequence ID" value="NZ_CP039704.1"/>
</dbReference>
<dbReference type="PANTHER" id="PTHR30461">
    <property type="entry name" value="DNA-INVERTASE FROM LAMBDOID PROPHAGE"/>
    <property type="match status" value="1"/>
</dbReference>
<evidence type="ECO:0000256" key="2">
    <source>
        <dbReference type="ARBA" id="ARBA00023172"/>
    </source>
</evidence>
<proteinExistence type="predicted"/>